<feature type="signal peptide" evidence="1">
    <location>
        <begin position="1"/>
        <end position="25"/>
    </location>
</feature>
<dbReference type="Gene3D" id="2.60.120.200">
    <property type="match status" value="1"/>
</dbReference>
<sequence>FLNFKQLMKIKQLLAIALLSSLTTACQKEEVLPDDLAAANSVSALTSVDSQRRNLLIEERFEKSLSDAFRKHTNTEFDFYGDFYRVFAKTSHGFTISSAQVRGGRTAARFELRKGDSGVVRAEIAGNKAESSSHRWYGFSLYLPSGDWGTDSSWDIISQANGVPDPGEPARNPPISLYASNGRMKLKVIWASAQISSDTNRDGEKVYDLGAVEKGRWLDQWQDMVFHIKYSYKSDGILEVWKNGTKLVDHRGPNSYNDAVVPYFKVGLYKRQWPSVSKRVMYADEVRVGNENATYNDVAPSASSTTTATTGATTLLYNSGGSSYQDSQSRTWAADAAFSGGVSGSQSISVSGTTSDALYQRYRYASNGAPFSYNIPVASGRYTVK</sequence>
<reference evidence="2 3" key="1">
    <citation type="submission" date="2017-12" db="EMBL/GenBank/DDBJ databases">
        <title>Genomic Encyclopedia of Type Strains, Phase III (KMG-III): the genomes of soil and plant-associated and newly described type strains.</title>
        <authorList>
            <person name="Whitman W."/>
        </authorList>
    </citation>
    <scope>NUCLEOTIDE SEQUENCE [LARGE SCALE GENOMIC DNA]</scope>
    <source>
        <strain evidence="2 3">LP43</strain>
    </source>
</reference>
<dbReference type="InterPro" id="IPR025975">
    <property type="entry name" value="Polysacc_lyase"/>
</dbReference>
<dbReference type="Proteomes" id="UP000233782">
    <property type="component" value="Unassembled WGS sequence"/>
</dbReference>
<protein>
    <submittedName>
        <fullName evidence="2">Malectin (Di-glucose binding ER protein)</fullName>
    </submittedName>
</protein>
<evidence type="ECO:0000313" key="2">
    <source>
        <dbReference type="EMBL" id="PKV62382.1"/>
    </source>
</evidence>
<feature type="non-terminal residue" evidence="2">
    <location>
        <position position="1"/>
    </location>
</feature>
<comment type="caution">
    <text evidence="2">The sequence shown here is derived from an EMBL/GenBank/DDBJ whole genome shotgun (WGS) entry which is preliminary data.</text>
</comment>
<dbReference type="Pfam" id="PF14099">
    <property type="entry name" value="Polysacc_lyase"/>
    <property type="match status" value="1"/>
</dbReference>
<gene>
    <name evidence="2" type="ORF">BD749_3900</name>
</gene>
<dbReference type="AlphaFoldDB" id="A0A2N3U6L2"/>
<evidence type="ECO:0000256" key="1">
    <source>
        <dbReference type="SAM" id="SignalP"/>
    </source>
</evidence>
<evidence type="ECO:0000313" key="3">
    <source>
        <dbReference type="Proteomes" id="UP000233782"/>
    </source>
</evidence>
<keyword evidence="3" id="KW-1185">Reference proteome</keyword>
<name>A0A2N3U6L2_9BACT</name>
<feature type="chain" id="PRO_5014716800" evidence="1">
    <location>
        <begin position="26"/>
        <end position="385"/>
    </location>
</feature>
<accession>A0A2N3U6L2</accession>
<keyword evidence="1" id="KW-0732">Signal</keyword>
<organism evidence="2 3">
    <name type="scientific">Pontibacter ramchanderi</name>
    <dbReference type="NCBI Taxonomy" id="1179743"/>
    <lineage>
        <taxon>Bacteria</taxon>
        <taxon>Pseudomonadati</taxon>
        <taxon>Bacteroidota</taxon>
        <taxon>Cytophagia</taxon>
        <taxon>Cytophagales</taxon>
        <taxon>Hymenobacteraceae</taxon>
        <taxon>Pontibacter</taxon>
    </lineage>
</organism>
<proteinExistence type="predicted"/>
<dbReference type="EMBL" id="PJMU01000013">
    <property type="protein sequence ID" value="PKV62382.1"/>
    <property type="molecule type" value="Genomic_DNA"/>
</dbReference>
<dbReference type="Gene3D" id="2.60.120.430">
    <property type="entry name" value="Galactose-binding lectin"/>
    <property type="match status" value="1"/>
</dbReference>
<feature type="non-terminal residue" evidence="2">
    <location>
        <position position="385"/>
    </location>
</feature>